<protein>
    <submittedName>
        <fullName evidence="2">Uncharacterized protein</fullName>
    </submittedName>
</protein>
<gene>
    <name evidence="2" type="ORF">CRENBAI_001173</name>
</gene>
<evidence type="ECO:0000256" key="1">
    <source>
        <dbReference type="SAM" id="MobiDB-lite"/>
    </source>
</evidence>
<comment type="caution">
    <text evidence="2">The sequence shown here is derived from an EMBL/GenBank/DDBJ whole genome shotgun (WGS) entry which is preliminary data.</text>
</comment>
<evidence type="ECO:0000313" key="3">
    <source>
        <dbReference type="Proteomes" id="UP001311232"/>
    </source>
</evidence>
<feature type="region of interest" description="Disordered" evidence="1">
    <location>
        <begin position="1"/>
        <end position="20"/>
    </location>
</feature>
<sequence>MDYSGGEGKRDNELQEPSGNIYFNTDYDHKRAKIMVPMGITGTFRSLEMELQSLPSVKTAAKMGQTGIRDYCGLPWWAGRFVGQGKIQFELNCKKKKKKRAVNHGRFSSFFC</sequence>
<keyword evidence="3" id="KW-1185">Reference proteome</keyword>
<organism evidence="2 3">
    <name type="scientific">Crenichthys baileyi</name>
    <name type="common">White River springfish</name>
    <dbReference type="NCBI Taxonomy" id="28760"/>
    <lineage>
        <taxon>Eukaryota</taxon>
        <taxon>Metazoa</taxon>
        <taxon>Chordata</taxon>
        <taxon>Craniata</taxon>
        <taxon>Vertebrata</taxon>
        <taxon>Euteleostomi</taxon>
        <taxon>Actinopterygii</taxon>
        <taxon>Neopterygii</taxon>
        <taxon>Teleostei</taxon>
        <taxon>Neoteleostei</taxon>
        <taxon>Acanthomorphata</taxon>
        <taxon>Ovalentaria</taxon>
        <taxon>Atherinomorphae</taxon>
        <taxon>Cyprinodontiformes</taxon>
        <taxon>Goodeidae</taxon>
        <taxon>Crenichthys</taxon>
    </lineage>
</organism>
<evidence type="ECO:0000313" key="2">
    <source>
        <dbReference type="EMBL" id="KAK5608305.1"/>
    </source>
</evidence>
<reference evidence="2 3" key="1">
    <citation type="submission" date="2021-06" db="EMBL/GenBank/DDBJ databases">
        <authorList>
            <person name="Palmer J.M."/>
        </authorList>
    </citation>
    <scope>NUCLEOTIDE SEQUENCE [LARGE SCALE GENOMIC DNA]</scope>
    <source>
        <strain evidence="2 3">MEX-2019</strain>
        <tissue evidence="2">Muscle</tissue>
    </source>
</reference>
<proteinExistence type="predicted"/>
<dbReference type="Proteomes" id="UP001311232">
    <property type="component" value="Unassembled WGS sequence"/>
</dbReference>
<dbReference type="AlphaFoldDB" id="A0AAV9RH16"/>
<dbReference type="EMBL" id="JAHHUM010001828">
    <property type="protein sequence ID" value="KAK5608305.1"/>
    <property type="molecule type" value="Genomic_DNA"/>
</dbReference>
<name>A0AAV9RH16_9TELE</name>
<accession>A0AAV9RH16</accession>